<organism evidence="3 4">
    <name type="scientific">Galbibacter pacificus</name>
    <dbReference type="NCBI Taxonomy" id="2996052"/>
    <lineage>
        <taxon>Bacteria</taxon>
        <taxon>Pseudomonadati</taxon>
        <taxon>Bacteroidota</taxon>
        <taxon>Flavobacteriia</taxon>
        <taxon>Flavobacteriales</taxon>
        <taxon>Flavobacteriaceae</taxon>
        <taxon>Galbibacter</taxon>
    </lineage>
</organism>
<dbReference type="Proteomes" id="UP001153642">
    <property type="component" value="Unassembled WGS sequence"/>
</dbReference>
<dbReference type="SUPFAM" id="SSF55347">
    <property type="entry name" value="Glyceraldehyde-3-phosphate dehydrogenase-like, C-terminal domain"/>
    <property type="match status" value="1"/>
</dbReference>
<accession>A0ABT6FSE2</accession>
<dbReference type="PANTHER" id="PTHR43818:SF10">
    <property type="entry name" value="NADH-DEPENDENT DEHYDROGENASE-RELATED"/>
    <property type="match status" value="1"/>
</dbReference>
<comment type="caution">
    <text evidence="3">The sequence shown here is derived from an EMBL/GenBank/DDBJ whole genome shotgun (WGS) entry which is preliminary data.</text>
</comment>
<name>A0ABT6FSE2_9FLAO</name>
<sequence length="476" mass="52850">MKRRNFIKNAAAAGSALYIVPSHVMGGVHVPPSDTLYMAGFGVGGRGGQVIKELGNTKKVKFVTLCDVDEVRAKDTFKAHPKAKKYKDFREVYDKHLNEIDAFMVATPDHNHATIALPFMKAKKHAYVEKPLTHNIAEARLMAKVAQENSIVTQMGNQGSSSDGARTTQEWIEAGVIGKVIKVDCWTNRPVWPQGTKGRPEGVPVPGTLDWDQWLGPAAFRPYNPAYLPFKWRGWWDFGTGALGDMGCHIMETPFRVLKLNYPTEAEASCTTVWSGDFVEADYSEACPPSSIVRLKFNTENHGDIALSWYDGGIMPDIPDGLQEGETIGDPGGGSIFYGEKGILITDAYSENPRILNAYKDKVGDFPTEKRLKRIDGAISGHYNNFVDGCLKGIETSSPFSYAGPLTETVLMGNLAIKAFQYKVLKPGKKIGDWDPYDYPGRKKIMWDGKNMRVTNYEKANEWINGSYRKGWELSS</sequence>
<keyword evidence="4" id="KW-1185">Reference proteome</keyword>
<proteinExistence type="predicted"/>
<dbReference type="EMBL" id="JAPMUA010000003">
    <property type="protein sequence ID" value="MDG3586165.1"/>
    <property type="molecule type" value="Genomic_DNA"/>
</dbReference>
<dbReference type="PANTHER" id="PTHR43818">
    <property type="entry name" value="BCDNA.GH03377"/>
    <property type="match status" value="1"/>
</dbReference>
<dbReference type="SUPFAM" id="SSF51735">
    <property type="entry name" value="NAD(P)-binding Rossmann-fold domains"/>
    <property type="match status" value="1"/>
</dbReference>
<dbReference type="Pfam" id="PF01408">
    <property type="entry name" value="GFO_IDH_MocA"/>
    <property type="match status" value="1"/>
</dbReference>
<dbReference type="Pfam" id="PF19051">
    <property type="entry name" value="GFO_IDH_MocA_C2"/>
    <property type="match status" value="1"/>
</dbReference>
<dbReference type="Gene3D" id="3.30.360.10">
    <property type="entry name" value="Dihydrodipicolinate Reductase, domain 2"/>
    <property type="match status" value="1"/>
</dbReference>
<dbReference type="InterPro" id="IPR000683">
    <property type="entry name" value="Gfo/Idh/MocA-like_OxRdtase_N"/>
</dbReference>
<evidence type="ECO:0000313" key="3">
    <source>
        <dbReference type="EMBL" id="MDG3586165.1"/>
    </source>
</evidence>
<dbReference type="InterPro" id="IPR050463">
    <property type="entry name" value="Gfo/Idh/MocA_oxidrdct_glycsds"/>
</dbReference>
<evidence type="ECO:0000259" key="1">
    <source>
        <dbReference type="Pfam" id="PF01408"/>
    </source>
</evidence>
<dbReference type="InterPro" id="IPR036291">
    <property type="entry name" value="NAD(P)-bd_dom_sf"/>
</dbReference>
<dbReference type="InterPro" id="IPR043906">
    <property type="entry name" value="Gfo/Idh/MocA_OxRdtase_bact_C"/>
</dbReference>
<protein>
    <submittedName>
        <fullName evidence="3">Gfo/Idh/MocA family oxidoreductase</fullName>
    </submittedName>
</protein>
<feature type="domain" description="Gfo/Idh/MocA-like oxidoreductase N-terminal" evidence="1">
    <location>
        <begin position="42"/>
        <end position="155"/>
    </location>
</feature>
<dbReference type="RefSeq" id="WP_277899924.1">
    <property type="nucleotide sequence ID" value="NZ_JAPMUA010000003.1"/>
</dbReference>
<reference evidence="3" key="1">
    <citation type="submission" date="2022-11" db="EMBL/GenBank/DDBJ databases">
        <title>High-quality draft genome sequence of Galbibacter sp. strain CMA-7.</title>
        <authorList>
            <person name="Wei L."/>
            <person name="Dong C."/>
            <person name="Shao Z."/>
        </authorList>
    </citation>
    <scope>NUCLEOTIDE SEQUENCE</scope>
    <source>
        <strain evidence="3">CMA-7</strain>
    </source>
</reference>
<feature type="domain" description="Gfo/Idh/MocA-like oxidoreductase bacterial type C-terminal" evidence="2">
    <location>
        <begin position="190"/>
        <end position="252"/>
    </location>
</feature>
<evidence type="ECO:0000259" key="2">
    <source>
        <dbReference type="Pfam" id="PF19051"/>
    </source>
</evidence>
<evidence type="ECO:0000313" key="4">
    <source>
        <dbReference type="Proteomes" id="UP001153642"/>
    </source>
</evidence>
<dbReference type="Gene3D" id="3.40.50.720">
    <property type="entry name" value="NAD(P)-binding Rossmann-like Domain"/>
    <property type="match status" value="1"/>
</dbReference>
<gene>
    <name evidence="3" type="ORF">OSR52_09820</name>
</gene>